<keyword evidence="1" id="KW-0472">Membrane</keyword>
<keyword evidence="1" id="KW-1133">Transmembrane helix</keyword>
<evidence type="ECO:0000313" key="2">
    <source>
        <dbReference type="EMBL" id="CAE0590824.1"/>
    </source>
</evidence>
<dbReference type="EMBL" id="HBIR01054282">
    <property type="protein sequence ID" value="CAE0590824.1"/>
    <property type="molecule type" value="Transcribed_RNA"/>
</dbReference>
<feature type="transmembrane region" description="Helical" evidence="1">
    <location>
        <begin position="208"/>
        <end position="227"/>
    </location>
</feature>
<keyword evidence="1" id="KW-0812">Transmembrane</keyword>
<evidence type="ECO:0000256" key="1">
    <source>
        <dbReference type="SAM" id="Phobius"/>
    </source>
</evidence>
<protein>
    <submittedName>
        <fullName evidence="2">Uncharacterized protein</fullName>
    </submittedName>
</protein>
<dbReference type="AlphaFoldDB" id="A0A7S3TQ53"/>
<gene>
    <name evidence="2" type="ORF">EHUX00137_LOCUS42281</name>
</gene>
<name>A0A7S3TQ53_EMIHU</name>
<proteinExistence type="predicted"/>
<feature type="transmembrane region" description="Helical" evidence="1">
    <location>
        <begin position="140"/>
        <end position="159"/>
    </location>
</feature>
<organism evidence="2">
    <name type="scientific">Emiliania huxleyi</name>
    <name type="common">Coccolithophore</name>
    <name type="synonym">Pontosphaera huxleyi</name>
    <dbReference type="NCBI Taxonomy" id="2903"/>
    <lineage>
        <taxon>Eukaryota</taxon>
        <taxon>Haptista</taxon>
        <taxon>Haptophyta</taxon>
        <taxon>Prymnesiophyceae</taxon>
        <taxon>Isochrysidales</taxon>
        <taxon>Noelaerhabdaceae</taxon>
        <taxon>Emiliania</taxon>
    </lineage>
</organism>
<accession>A0A7S3TQ53</accession>
<sequence length="261" mass="27396">MHPLPADDPSSPLSPPHAWPLSLRYTTVVGGICTCLGIASVQSAHAAIGEPDTPLPATVLRCLAAFELFETFHAVLLVQSLAPRLAPAAFDYVRQFRGVVAFSVSRGYQLAPFLALLSTIELTARWLAVRRRALRAAGCLYLMEMLGAGPLVHLLYLGWRPLCRPLATVGGAIMCFNLLWATALMVVGCGFFLIAPLLLAGDASAGDAASLCGAAAALGSGLGYLSLRGMGVAMQGRQELPPLTACPSRTKPASAAAERLM</sequence>
<feature type="transmembrane region" description="Helical" evidence="1">
    <location>
        <begin position="179"/>
        <end position="201"/>
    </location>
</feature>
<reference evidence="2" key="1">
    <citation type="submission" date="2021-01" db="EMBL/GenBank/DDBJ databases">
        <authorList>
            <person name="Corre E."/>
            <person name="Pelletier E."/>
            <person name="Niang G."/>
            <person name="Scheremetjew M."/>
            <person name="Finn R."/>
            <person name="Kale V."/>
            <person name="Holt S."/>
            <person name="Cochrane G."/>
            <person name="Meng A."/>
            <person name="Brown T."/>
            <person name="Cohen L."/>
        </authorList>
    </citation>
    <scope>NUCLEOTIDE SEQUENCE</scope>
    <source>
        <strain evidence="2">379</strain>
    </source>
</reference>